<comment type="caution">
    <text evidence="1">The sequence shown here is derived from an EMBL/GenBank/DDBJ whole genome shotgun (WGS) entry which is preliminary data.</text>
</comment>
<dbReference type="Proteomes" id="UP001470230">
    <property type="component" value="Unassembled WGS sequence"/>
</dbReference>
<evidence type="ECO:0008006" key="3">
    <source>
        <dbReference type="Google" id="ProtNLM"/>
    </source>
</evidence>
<sequence length="345" mass="39756">MSNQPQVQLKTTAVLNIPLQSYDSDFTFIVNGQEFKTSSVISDLISPVISHIHQNDPNSSIFNISTENQGDFNNILKLAAFHPISILDSEIPFFAEVIEILGTDSIDISNLIQNELTNDNVINYLQQHEKCVHVYSQKINEEIEYISSHFFVLCERYREEMKKLNIDTIERIISSSHLQLYSEDQLIRFINFLYQDENEVNADYSFLYGYVIFPNISTDAIGEFIDHFQKDDLTSEVWNSISQRLRQSISNDQMIKQPGRYKLGKKFVPNGESNFNGIIKYLVDESNGNISEKVNITASPDYNGQEPYVVTQFDKENEYQSTDVQGSWICFDFKRLPNNSDKLSN</sequence>
<accession>A0ABR2GX13</accession>
<evidence type="ECO:0000313" key="1">
    <source>
        <dbReference type="EMBL" id="KAK8838470.1"/>
    </source>
</evidence>
<name>A0ABR2GX13_9EUKA</name>
<dbReference type="EMBL" id="JAPFFF010000055">
    <property type="protein sequence ID" value="KAK8838470.1"/>
    <property type="molecule type" value="Genomic_DNA"/>
</dbReference>
<evidence type="ECO:0000313" key="2">
    <source>
        <dbReference type="Proteomes" id="UP001470230"/>
    </source>
</evidence>
<proteinExistence type="predicted"/>
<organism evidence="1 2">
    <name type="scientific">Tritrichomonas musculus</name>
    <dbReference type="NCBI Taxonomy" id="1915356"/>
    <lineage>
        <taxon>Eukaryota</taxon>
        <taxon>Metamonada</taxon>
        <taxon>Parabasalia</taxon>
        <taxon>Tritrichomonadida</taxon>
        <taxon>Tritrichomonadidae</taxon>
        <taxon>Tritrichomonas</taxon>
    </lineage>
</organism>
<gene>
    <name evidence="1" type="ORF">M9Y10_033097</name>
</gene>
<reference evidence="1 2" key="1">
    <citation type="submission" date="2024-04" db="EMBL/GenBank/DDBJ databases">
        <title>Tritrichomonas musculus Genome.</title>
        <authorList>
            <person name="Alves-Ferreira E."/>
            <person name="Grigg M."/>
            <person name="Lorenzi H."/>
            <person name="Galac M."/>
        </authorList>
    </citation>
    <scope>NUCLEOTIDE SEQUENCE [LARGE SCALE GENOMIC DNA]</scope>
    <source>
        <strain evidence="1 2">EAF2021</strain>
    </source>
</reference>
<protein>
    <recommendedName>
        <fullName evidence="3">BTB domain-containing protein</fullName>
    </recommendedName>
</protein>
<keyword evidence="2" id="KW-1185">Reference proteome</keyword>